<dbReference type="PROSITE" id="PS50113">
    <property type="entry name" value="PAC"/>
    <property type="match status" value="1"/>
</dbReference>
<dbReference type="CDD" id="cd01949">
    <property type="entry name" value="GGDEF"/>
    <property type="match status" value="1"/>
</dbReference>
<dbReference type="NCBIfam" id="TIGR00229">
    <property type="entry name" value="sensory_box"/>
    <property type="match status" value="1"/>
</dbReference>
<organism evidence="5">
    <name type="scientific">hydrothermal vent metagenome</name>
    <dbReference type="NCBI Taxonomy" id="652676"/>
    <lineage>
        <taxon>unclassified sequences</taxon>
        <taxon>metagenomes</taxon>
        <taxon>ecological metagenomes</taxon>
    </lineage>
</organism>
<dbReference type="InterPro" id="IPR000014">
    <property type="entry name" value="PAS"/>
</dbReference>
<name>A0A3B0V5P4_9ZZZZ</name>
<dbReference type="SMART" id="SM00448">
    <property type="entry name" value="REC"/>
    <property type="match status" value="1"/>
</dbReference>
<dbReference type="SMART" id="SM00267">
    <property type="entry name" value="GGDEF"/>
    <property type="match status" value="1"/>
</dbReference>
<feature type="domain" description="PAS" evidence="2">
    <location>
        <begin position="138"/>
        <end position="183"/>
    </location>
</feature>
<accession>A0A3B0V5P4</accession>
<dbReference type="Pfam" id="PF00072">
    <property type="entry name" value="Response_reg"/>
    <property type="match status" value="1"/>
</dbReference>
<dbReference type="PROSITE" id="PS50110">
    <property type="entry name" value="RESPONSE_REGULATORY"/>
    <property type="match status" value="1"/>
</dbReference>
<evidence type="ECO:0000259" key="3">
    <source>
        <dbReference type="PROSITE" id="PS50113"/>
    </source>
</evidence>
<evidence type="ECO:0000313" key="5">
    <source>
        <dbReference type="EMBL" id="VAW38878.1"/>
    </source>
</evidence>
<dbReference type="AlphaFoldDB" id="A0A3B0V5P4"/>
<gene>
    <name evidence="5" type="ORF">MNBD_DELTA04-1787</name>
</gene>
<dbReference type="EMBL" id="UOEY01000064">
    <property type="protein sequence ID" value="VAW38878.1"/>
    <property type="molecule type" value="Genomic_DNA"/>
</dbReference>
<dbReference type="Pfam" id="PF00990">
    <property type="entry name" value="GGDEF"/>
    <property type="match status" value="1"/>
</dbReference>
<dbReference type="InterPro" id="IPR001789">
    <property type="entry name" value="Sig_transdc_resp-reg_receiver"/>
</dbReference>
<dbReference type="SUPFAM" id="SSF52172">
    <property type="entry name" value="CheY-like"/>
    <property type="match status" value="1"/>
</dbReference>
<dbReference type="SUPFAM" id="SSF55785">
    <property type="entry name" value="PYP-like sensor domain (PAS domain)"/>
    <property type="match status" value="1"/>
</dbReference>
<proteinExistence type="predicted"/>
<reference evidence="5" key="1">
    <citation type="submission" date="2018-06" db="EMBL/GenBank/DDBJ databases">
        <authorList>
            <person name="Zhirakovskaya E."/>
        </authorList>
    </citation>
    <scope>NUCLEOTIDE SEQUENCE</scope>
</reference>
<dbReference type="GO" id="GO:0000160">
    <property type="term" value="P:phosphorelay signal transduction system"/>
    <property type="evidence" value="ECO:0007669"/>
    <property type="project" value="InterPro"/>
</dbReference>
<dbReference type="Gene3D" id="3.30.450.20">
    <property type="entry name" value="PAS domain"/>
    <property type="match status" value="1"/>
</dbReference>
<dbReference type="Gene3D" id="3.30.70.270">
    <property type="match status" value="1"/>
</dbReference>
<dbReference type="SMART" id="SM00091">
    <property type="entry name" value="PAS"/>
    <property type="match status" value="1"/>
</dbReference>
<dbReference type="PANTHER" id="PTHR44757">
    <property type="entry name" value="DIGUANYLATE CYCLASE DGCP"/>
    <property type="match status" value="1"/>
</dbReference>
<feature type="domain" description="GGDEF" evidence="4">
    <location>
        <begin position="300"/>
        <end position="433"/>
    </location>
</feature>
<dbReference type="FunFam" id="3.30.70.270:FF:000001">
    <property type="entry name" value="Diguanylate cyclase domain protein"/>
    <property type="match status" value="1"/>
</dbReference>
<dbReference type="Gene3D" id="3.40.50.2300">
    <property type="match status" value="1"/>
</dbReference>
<dbReference type="InterPro" id="IPR029787">
    <property type="entry name" value="Nucleotide_cyclase"/>
</dbReference>
<dbReference type="PROSITE" id="PS50112">
    <property type="entry name" value="PAS"/>
    <property type="match status" value="1"/>
</dbReference>
<dbReference type="InterPro" id="IPR000700">
    <property type="entry name" value="PAS-assoc_C"/>
</dbReference>
<evidence type="ECO:0000259" key="4">
    <source>
        <dbReference type="PROSITE" id="PS50887"/>
    </source>
</evidence>
<dbReference type="NCBIfam" id="TIGR00254">
    <property type="entry name" value="GGDEF"/>
    <property type="match status" value="1"/>
</dbReference>
<dbReference type="InterPro" id="IPR035965">
    <property type="entry name" value="PAS-like_dom_sf"/>
</dbReference>
<dbReference type="CDD" id="cd00130">
    <property type="entry name" value="PAS"/>
    <property type="match status" value="1"/>
</dbReference>
<protein>
    <submittedName>
        <fullName evidence="5">Sensory box/GGDEF family protein</fullName>
    </submittedName>
</protein>
<dbReference type="SUPFAM" id="SSF55073">
    <property type="entry name" value="Nucleotide cyclase"/>
    <property type="match status" value="1"/>
</dbReference>
<dbReference type="InterPro" id="IPR011006">
    <property type="entry name" value="CheY-like_superfamily"/>
</dbReference>
<evidence type="ECO:0000259" key="1">
    <source>
        <dbReference type="PROSITE" id="PS50110"/>
    </source>
</evidence>
<dbReference type="CDD" id="cd17574">
    <property type="entry name" value="REC_OmpR"/>
    <property type="match status" value="1"/>
</dbReference>
<evidence type="ECO:0000259" key="2">
    <source>
        <dbReference type="PROSITE" id="PS50112"/>
    </source>
</evidence>
<dbReference type="PROSITE" id="PS50887">
    <property type="entry name" value="GGDEF"/>
    <property type="match status" value="1"/>
</dbReference>
<feature type="domain" description="PAC" evidence="3">
    <location>
        <begin position="217"/>
        <end position="268"/>
    </location>
</feature>
<sequence length="445" mass="50003">MTSLFSNPPPSILIVDDDEVLRLLLRQFLEGEQYKVTEAQNGNQALQLLTRTVFDLIIMDIAMPGIDGPAVCEHIRSLLPDPPPVLMITALDDEESVDQSFRAGAVDCIRKPIHWPVLRNRIKYILAAHRARLELERMSRNYEMILEAAANGICGVDKDMRISFINPAALKMLGFTQEEVIGKKFHEVFKVSLAGTDDFTLDCCPFLKNSAQTSSFHYDELRLLRNDGTSFPVDCRATPIFEGSEVTGGVLVFQDVTERQQAAELIRYMADHDSLTDLPNRNYFNDRLPQAISLAKRQGRMICLLFIDLDRFKPINDKYGHSVGDLVLLQVAERLKKTLRVSDSVCRLGGDEFVILLESTKSVEGAKNVAQKTIELLNEPIEVEGHLCSIGASIGISIYPQDCHDAKTMLRNADIAMYEAKKKGRNRFELYSSVVEQAGEEIQRP</sequence>
<dbReference type="PANTHER" id="PTHR44757:SF2">
    <property type="entry name" value="BIOFILM ARCHITECTURE MAINTENANCE PROTEIN MBAA"/>
    <property type="match status" value="1"/>
</dbReference>
<dbReference type="Pfam" id="PF13426">
    <property type="entry name" value="PAS_9"/>
    <property type="match status" value="1"/>
</dbReference>
<feature type="domain" description="Response regulatory" evidence="1">
    <location>
        <begin position="11"/>
        <end position="126"/>
    </location>
</feature>
<dbReference type="InterPro" id="IPR001610">
    <property type="entry name" value="PAC"/>
</dbReference>
<dbReference type="SMART" id="SM00086">
    <property type="entry name" value="PAC"/>
    <property type="match status" value="1"/>
</dbReference>
<dbReference type="InterPro" id="IPR043128">
    <property type="entry name" value="Rev_trsase/Diguanyl_cyclase"/>
</dbReference>
<dbReference type="InterPro" id="IPR000160">
    <property type="entry name" value="GGDEF_dom"/>
</dbReference>
<dbReference type="InterPro" id="IPR052155">
    <property type="entry name" value="Biofilm_reg_signaling"/>
</dbReference>